<dbReference type="EMBL" id="JAPMIV010000045">
    <property type="protein sequence ID" value="MDV6376071.1"/>
    <property type="molecule type" value="Genomic_DNA"/>
</dbReference>
<evidence type="ECO:0000313" key="1">
    <source>
        <dbReference type="EMBL" id="MDV6376071.1"/>
    </source>
</evidence>
<protein>
    <submittedName>
        <fullName evidence="1">Uncharacterized protein</fullName>
    </submittedName>
</protein>
<accession>A0ABU4DUG0</accession>
<evidence type="ECO:0000313" key="2">
    <source>
        <dbReference type="Proteomes" id="UP001276150"/>
    </source>
</evidence>
<comment type="caution">
    <text evidence="1">The sequence shown here is derived from an EMBL/GenBank/DDBJ whole genome shotgun (WGS) entry which is preliminary data.</text>
</comment>
<reference evidence="1 2" key="1">
    <citation type="submission" date="2022-11" db="EMBL/GenBank/DDBJ databases">
        <title>Deinococcus ZS9-10, Low Temperature and Draught-tolerating, UV-resistant Bacteria from Continental Antarctica.</title>
        <authorList>
            <person name="Cheng L."/>
        </authorList>
    </citation>
    <scope>NUCLEOTIDE SEQUENCE [LARGE SCALE GENOMIC DNA]</scope>
    <source>
        <strain evidence="1 2">ZS9-10</strain>
    </source>
</reference>
<dbReference type="Proteomes" id="UP001276150">
    <property type="component" value="Unassembled WGS sequence"/>
</dbReference>
<sequence length="64" mass="6969">MDYLALYLAEEARRLGLDSAALEDAPPDTVQTFAQTVVNKLVALGLLRGREEVGCWAAPRSAKH</sequence>
<dbReference type="RefSeq" id="WP_317641424.1">
    <property type="nucleotide sequence ID" value="NZ_JAPMIV010000045.1"/>
</dbReference>
<organism evidence="1 2">
    <name type="scientific">Deinococcus arenicola</name>
    <dbReference type="NCBI Taxonomy" id="2994950"/>
    <lineage>
        <taxon>Bacteria</taxon>
        <taxon>Thermotogati</taxon>
        <taxon>Deinococcota</taxon>
        <taxon>Deinococci</taxon>
        <taxon>Deinococcales</taxon>
        <taxon>Deinococcaceae</taxon>
        <taxon>Deinococcus</taxon>
    </lineage>
</organism>
<keyword evidence="2" id="KW-1185">Reference proteome</keyword>
<name>A0ABU4DUG0_9DEIO</name>
<proteinExistence type="predicted"/>
<gene>
    <name evidence="1" type="ORF">ORD21_15840</name>
</gene>